<dbReference type="PROSITE" id="PS00154">
    <property type="entry name" value="ATPASE_E1_E2"/>
    <property type="match status" value="1"/>
</dbReference>
<dbReference type="InterPro" id="IPR032631">
    <property type="entry name" value="P-type_ATPase_N"/>
</dbReference>
<feature type="region of interest" description="Disordered" evidence="16">
    <location>
        <begin position="1"/>
        <end position="49"/>
    </location>
</feature>
<evidence type="ECO:0000313" key="19">
    <source>
        <dbReference type="EnsemblMetazoa" id="XP_019856404.1"/>
    </source>
</evidence>
<evidence type="ECO:0000256" key="14">
    <source>
        <dbReference type="PIRSR" id="PIRSR606539-3"/>
    </source>
</evidence>
<dbReference type="GO" id="GO:0005802">
    <property type="term" value="C:trans-Golgi network"/>
    <property type="evidence" value="ECO:0007669"/>
    <property type="project" value="TreeGrafter"/>
</dbReference>
<dbReference type="InterPro" id="IPR023214">
    <property type="entry name" value="HAD_sf"/>
</dbReference>
<comment type="catalytic activity">
    <reaction evidence="11 15">
        <text>ATP + H2O + phospholipidSide 1 = ADP + phosphate + phospholipidSide 2.</text>
        <dbReference type="EC" id="7.6.2.1"/>
    </reaction>
</comment>
<evidence type="ECO:0000256" key="5">
    <source>
        <dbReference type="ARBA" id="ARBA00022741"/>
    </source>
</evidence>
<dbReference type="InterPro" id="IPR018303">
    <property type="entry name" value="ATPase_P-typ_P_site"/>
</dbReference>
<evidence type="ECO:0000256" key="16">
    <source>
        <dbReference type="SAM" id="MobiDB-lite"/>
    </source>
</evidence>
<evidence type="ECO:0000256" key="1">
    <source>
        <dbReference type="ARBA" id="ARBA00004141"/>
    </source>
</evidence>
<feature type="region of interest" description="Disordered" evidence="16">
    <location>
        <begin position="736"/>
        <end position="757"/>
    </location>
</feature>
<dbReference type="SUPFAM" id="SSF56784">
    <property type="entry name" value="HAD-like"/>
    <property type="match status" value="1"/>
</dbReference>
<feature type="transmembrane region" description="Helical" evidence="15">
    <location>
        <begin position="879"/>
        <end position="901"/>
    </location>
</feature>
<keyword evidence="5 13" id="KW-0547">Nucleotide-binding</keyword>
<keyword evidence="9 15" id="KW-1133">Transmembrane helix</keyword>
<evidence type="ECO:0000256" key="3">
    <source>
        <dbReference type="ARBA" id="ARBA00022692"/>
    </source>
</evidence>
<feature type="transmembrane region" description="Helical" evidence="15">
    <location>
        <begin position="1022"/>
        <end position="1048"/>
    </location>
</feature>
<dbReference type="SFLD" id="SFLDF00027">
    <property type="entry name" value="p-type_atpase"/>
    <property type="match status" value="1"/>
</dbReference>
<dbReference type="GO" id="GO:0005524">
    <property type="term" value="F:ATP binding"/>
    <property type="evidence" value="ECO:0007669"/>
    <property type="project" value="UniProtKB-UniRule"/>
</dbReference>
<feature type="binding site" evidence="13">
    <location>
        <position position="411"/>
    </location>
    <ligand>
        <name>ATP</name>
        <dbReference type="ChEBI" id="CHEBI:30616"/>
    </ligand>
</feature>
<keyword evidence="7 14" id="KW-0460">Magnesium</keyword>
<dbReference type="EnsemblMetazoa" id="XM_020000845.1">
    <property type="protein sequence ID" value="XP_019856404.1"/>
    <property type="gene ID" value="LOC100633776"/>
</dbReference>
<feature type="binding site" evidence="13">
    <location>
        <position position="693"/>
    </location>
    <ligand>
        <name>ATP</name>
        <dbReference type="ChEBI" id="CHEBI:30616"/>
    </ligand>
</feature>
<dbReference type="SFLD" id="SFLDS00003">
    <property type="entry name" value="Haloacid_Dehalogenase"/>
    <property type="match status" value="1"/>
</dbReference>
<evidence type="ECO:0000259" key="18">
    <source>
        <dbReference type="Pfam" id="PF16212"/>
    </source>
</evidence>
<dbReference type="PANTHER" id="PTHR24092">
    <property type="entry name" value="PROBABLE PHOSPHOLIPID-TRANSPORTING ATPASE"/>
    <property type="match status" value="1"/>
</dbReference>
<dbReference type="Pfam" id="PF16209">
    <property type="entry name" value="PhoLip_ATPase_N"/>
    <property type="match status" value="1"/>
</dbReference>
<name>A0AAN0JHF7_AMPQE</name>
<evidence type="ECO:0000256" key="12">
    <source>
        <dbReference type="PIRSR" id="PIRSR606539-1"/>
    </source>
</evidence>
<feature type="active site" description="4-aspartylphosphate intermediate" evidence="12">
    <location>
        <position position="411"/>
    </location>
</feature>
<dbReference type="GO" id="GO:0000287">
    <property type="term" value="F:magnesium ion binding"/>
    <property type="evidence" value="ECO:0007669"/>
    <property type="project" value="UniProtKB-UniRule"/>
</dbReference>
<keyword evidence="10 15" id="KW-0472">Membrane</keyword>
<dbReference type="CDD" id="cd02073">
    <property type="entry name" value="P-type_ATPase_APLT_Dnf-like"/>
    <property type="match status" value="1"/>
</dbReference>
<dbReference type="InterPro" id="IPR023299">
    <property type="entry name" value="ATPase_P-typ_cyto_dom_N"/>
</dbReference>
<dbReference type="SUPFAM" id="SSF81660">
    <property type="entry name" value="Metal cation-transporting ATPase, ATP-binding domain N"/>
    <property type="match status" value="1"/>
</dbReference>
<evidence type="ECO:0000256" key="15">
    <source>
        <dbReference type="RuleBase" id="RU362033"/>
    </source>
</evidence>
<dbReference type="Gene3D" id="3.40.1110.10">
    <property type="entry name" value="Calcium-transporting ATPase, cytoplasmic domain N"/>
    <property type="match status" value="1"/>
</dbReference>
<organism evidence="19 20">
    <name type="scientific">Amphimedon queenslandica</name>
    <name type="common">Sponge</name>
    <dbReference type="NCBI Taxonomy" id="400682"/>
    <lineage>
        <taxon>Eukaryota</taxon>
        <taxon>Metazoa</taxon>
        <taxon>Porifera</taxon>
        <taxon>Demospongiae</taxon>
        <taxon>Heteroscleromorpha</taxon>
        <taxon>Haplosclerida</taxon>
        <taxon>Niphatidae</taxon>
        <taxon>Amphimedon</taxon>
    </lineage>
</organism>
<dbReference type="InterPro" id="IPR006539">
    <property type="entry name" value="P-type_ATPase_IV"/>
</dbReference>
<comment type="cofactor">
    <cofactor evidence="14">
        <name>Mg(2+)</name>
        <dbReference type="ChEBI" id="CHEBI:18420"/>
    </cofactor>
</comment>
<feature type="binding site" evidence="13">
    <location>
        <position position="413"/>
    </location>
    <ligand>
        <name>ATP</name>
        <dbReference type="ChEBI" id="CHEBI:30616"/>
    </ligand>
</feature>
<evidence type="ECO:0000256" key="2">
    <source>
        <dbReference type="ARBA" id="ARBA00008109"/>
    </source>
</evidence>
<feature type="binding site" evidence="14">
    <location>
        <position position="818"/>
    </location>
    <ligand>
        <name>Mg(2+)</name>
        <dbReference type="ChEBI" id="CHEBI:18420"/>
    </ligand>
</feature>
<dbReference type="Pfam" id="PF13246">
    <property type="entry name" value="Cation_ATPase"/>
    <property type="match status" value="1"/>
</dbReference>
<evidence type="ECO:0000256" key="9">
    <source>
        <dbReference type="ARBA" id="ARBA00022989"/>
    </source>
</evidence>
<accession>A0AAN0JHF7</accession>
<dbReference type="EC" id="7.6.2.1" evidence="15"/>
<keyword evidence="4 14" id="KW-0479">Metal-binding</keyword>
<dbReference type="KEGG" id="aqu:100633776"/>
<feature type="transmembrane region" description="Helical" evidence="15">
    <location>
        <begin position="957"/>
        <end position="979"/>
    </location>
</feature>
<keyword evidence="3 15" id="KW-0812">Transmembrane</keyword>
<dbReference type="Proteomes" id="UP000007879">
    <property type="component" value="Unassembled WGS sequence"/>
</dbReference>
<dbReference type="GeneID" id="100633776"/>
<reference evidence="19" key="2">
    <citation type="submission" date="2024-06" db="UniProtKB">
        <authorList>
            <consortium name="EnsemblMetazoa"/>
        </authorList>
    </citation>
    <scope>IDENTIFICATION</scope>
</reference>
<dbReference type="GO" id="GO:0045332">
    <property type="term" value="P:phospholipid translocation"/>
    <property type="evidence" value="ECO:0007669"/>
    <property type="project" value="TreeGrafter"/>
</dbReference>
<evidence type="ECO:0000256" key="4">
    <source>
        <dbReference type="ARBA" id="ARBA00022723"/>
    </source>
</evidence>
<dbReference type="FunFam" id="3.40.50.1000:FF:000014">
    <property type="entry name" value="Phospholipid-transporting ATPase"/>
    <property type="match status" value="1"/>
</dbReference>
<feature type="domain" description="P-type ATPase N-terminal" evidence="17">
    <location>
        <begin position="73"/>
        <end position="138"/>
    </location>
</feature>
<dbReference type="InterPro" id="IPR044492">
    <property type="entry name" value="P_typ_ATPase_HD_dom"/>
</dbReference>
<dbReference type="InterPro" id="IPR036412">
    <property type="entry name" value="HAD-like_sf"/>
</dbReference>
<protein>
    <recommendedName>
        <fullName evidence="15">Phospholipid-transporting ATPase</fullName>
        <ecNumber evidence="15">7.6.2.1</ecNumber>
    </recommendedName>
</protein>
<feature type="binding site" evidence="13">
    <location>
        <position position="412"/>
    </location>
    <ligand>
        <name>ATP</name>
        <dbReference type="ChEBI" id="CHEBI:30616"/>
    </ligand>
</feature>
<feature type="binding site" evidence="13">
    <location>
        <position position="822"/>
    </location>
    <ligand>
        <name>ATP</name>
        <dbReference type="ChEBI" id="CHEBI:30616"/>
    </ligand>
</feature>
<dbReference type="AlphaFoldDB" id="A0AAN0JHF7"/>
<feature type="binding site" evidence="13">
    <location>
        <position position="792"/>
    </location>
    <ligand>
        <name>ATP</name>
        <dbReference type="ChEBI" id="CHEBI:30616"/>
    </ligand>
</feature>
<feature type="binding site" evidence="13">
    <location>
        <position position="821"/>
    </location>
    <ligand>
        <name>ATP</name>
        <dbReference type="ChEBI" id="CHEBI:30616"/>
    </ligand>
</feature>
<feature type="binding site" evidence="14">
    <location>
        <position position="822"/>
    </location>
    <ligand>
        <name>Mg(2+)</name>
        <dbReference type="ChEBI" id="CHEBI:18420"/>
    </ligand>
</feature>
<keyword evidence="8 15" id="KW-1278">Translocase</keyword>
<feature type="binding site" evidence="13">
    <location>
        <position position="579"/>
    </location>
    <ligand>
        <name>ATP</name>
        <dbReference type="ChEBI" id="CHEBI:30616"/>
    </ligand>
</feature>
<evidence type="ECO:0000256" key="11">
    <source>
        <dbReference type="ARBA" id="ARBA00034036"/>
    </source>
</evidence>
<keyword evidence="6 13" id="KW-0067">ATP-binding</keyword>
<dbReference type="GO" id="GO:0007030">
    <property type="term" value="P:Golgi organization"/>
    <property type="evidence" value="ECO:0007669"/>
    <property type="project" value="TreeGrafter"/>
</dbReference>
<sequence>MADIESDEEGAVVSSEIPEVTQQEIEVAPAPAESPKEEVPEKLGDNDDESPSIWQRIKDLFPCLRYNEDLRRVTANNREENAQYKYANNVIKTAKYNIITFLPINLLEQFLRIANFYFLILVILQAIPGISSVPVYSTLVPLLGVLATTAIKDAYDDIKRHISDYRINSRPADIVKPDTDIETAELDGETNLKVRQALPETADMKDNENDLGSFNGYVECEVPNNRLHKFVGSLAWNNEKHSLSNDQILLRGCRLRNTEWMYGLVVYAGHDTKLVKNSGRTKFKRTHIDNMMNKMVLFILGFLGFCVTVTLIGSAIWESLYGTNFQVYVPFDTRFDNPAKIAFVQIISNIIVFNTFVPISLYVSVEVIRLGLSFIINWDLKMYYETNDIPAIARTTTLNEELGQIEYVFSDKTGTLTQNIMKFRKCTINGVKYGEPTVESKPIDFSPWNPYAQDDFEFCDNDLVELCRSGKDPFVEDFFKLIALCHTVLPSQDAEGKLDYNAQSPDEAALVSAARNLGYAFTTRTPFTVSVDLLNREQHGLPSSVNYEVLNILDFNNERKRMSVIVRDPETGKLTLYCKGADTVIFERLDPSCDELQSTTLEHLGTYATEGLRTLVLAKKDIGIDEYTEWSKEYTEASLLTEGRDLAVDKIYNKIEQNLILIGATAIEDKLQDGVPETIANLARADIKIWVLTGDKLETAINIGYSCKLLTEEMKIFIVNSEEKAEVRERLQDAKDWIDKKDSRPEPTTDEPQGPPYGIVLTGQTLRHALKADMEMLLLETASQCKAVICCRVTPLQKKKVVDLIKVHKKAVTLAIGDGANDVGMIKAAHIGVGISGLEGQQAVLSSDYSFGQFRYLERLLLVHGRWSYHRMTLFLKYFFYKNFAFTFSQFLFAFFCGFTAQTLYDPGFIAVYNVIYTSFPVLAIGILDQDCTEKSCLQNPRLYIAGQKGKRFNTQIFLISLLRGICVAIVVFFVLYGFTYLNVYHAGYEWDYQSFGYAASGALIFIVNLQMAMDTNYWNPVIHIFIWGSILSWWVVPPFLSNVPYFYNFNVLSYYGVSNEVLASFHFYFYTFLAMALALLPVFFARIILTELFPSLLDDVRLSEDKISSKERAEWFKGHIQRALPGKKEELLEEEGRVTPVSSGLLRHQRSSYAFAHEEGFGSHILTGRYLGANEKEVHSERTRRNTLTLGRPGSRPKKPSPLEVSKSAMTLPSDSKTLKALDEVQGSASASPVIELEVSTKKDEKESLVETIDSAL</sequence>
<evidence type="ECO:0000256" key="8">
    <source>
        <dbReference type="ARBA" id="ARBA00022967"/>
    </source>
</evidence>
<feature type="binding site" evidence="13">
    <location>
        <position position="798"/>
    </location>
    <ligand>
        <name>ATP</name>
        <dbReference type="ChEBI" id="CHEBI:30616"/>
    </ligand>
</feature>
<dbReference type="SUPFAM" id="SSF81665">
    <property type="entry name" value="Calcium ATPase, transmembrane domain M"/>
    <property type="match status" value="1"/>
</dbReference>
<dbReference type="InterPro" id="IPR001757">
    <property type="entry name" value="P_typ_ATPase"/>
</dbReference>
<evidence type="ECO:0000313" key="20">
    <source>
        <dbReference type="Proteomes" id="UP000007879"/>
    </source>
</evidence>
<feature type="binding site" evidence="13">
    <location>
        <position position="695"/>
    </location>
    <ligand>
        <name>ATP</name>
        <dbReference type="ChEBI" id="CHEBI:30616"/>
    </ligand>
</feature>
<feature type="transmembrane region" description="Helical" evidence="15">
    <location>
        <begin position="295"/>
        <end position="317"/>
    </location>
</feature>
<evidence type="ECO:0000256" key="13">
    <source>
        <dbReference type="PIRSR" id="PIRSR606539-2"/>
    </source>
</evidence>
<feature type="transmembrane region" description="Helical" evidence="15">
    <location>
        <begin position="110"/>
        <end position="127"/>
    </location>
</feature>
<dbReference type="InterPro" id="IPR032630">
    <property type="entry name" value="P_typ_ATPase_c"/>
</dbReference>
<dbReference type="GO" id="GO:0016887">
    <property type="term" value="F:ATP hydrolysis activity"/>
    <property type="evidence" value="ECO:0007669"/>
    <property type="project" value="InterPro"/>
</dbReference>
<feature type="transmembrane region" description="Helical" evidence="15">
    <location>
        <begin position="907"/>
        <end position="928"/>
    </location>
</feature>
<feature type="binding site" evidence="13">
    <location>
        <position position="555"/>
    </location>
    <ligand>
        <name>ATP</name>
        <dbReference type="ChEBI" id="CHEBI:30616"/>
    </ligand>
</feature>
<dbReference type="SFLD" id="SFLDG00002">
    <property type="entry name" value="C1.7:_P-type_atpase_like"/>
    <property type="match status" value="1"/>
</dbReference>
<dbReference type="Gene3D" id="3.40.50.1000">
    <property type="entry name" value="HAD superfamily/HAD-like"/>
    <property type="match status" value="1"/>
</dbReference>
<feature type="domain" description="P-type ATPase C-terminal" evidence="18">
    <location>
        <begin position="844"/>
        <end position="1095"/>
    </location>
</feature>
<feature type="transmembrane region" description="Helical" evidence="15">
    <location>
        <begin position="991"/>
        <end position="1010"/>
    </location>
</feature>
<dbReference type="NCBIfam" id="TIGR01494">
    <property type="entry name" value="ATPase_P-type"/>
    <property type="match status" value="1"/>
</dbReference>
<feature type="compositionally biased region" description="Acidic residues" evidence="16">
    <location>
        <begin position="1"/>
        <end position="10"/>
    </location>
</feature>
<dbReference type="Pfam" id="PF16212">
    <property type="entry name" value="PhoLip_ATPase_C"/>
    <property type="match status" value="1"/>
</dbReference>
<feature type="compositionally biased region" description="Basic and acidic residues" evidence="16">
    <location>
        <begin position="736"/>
        <end position="747"/>
    </location>
</feature>
<feature type="transmembrane region" description="Helical" evidence="15">
    <location>
        <begin position="1068"/>
        <end position="1090"/>
    </location>
</feature>
<feature type="binding site" evidence="13">
    <location>
        <position position="694"/>
    </location>
    <ligand>
        <name>ATP</name>
        <dbReference type="ChEBI" id="CHEBI:30616"/>
    </ligand>
</feature>
<dbReference type="GO" id="GO:0140326">
    <property type="term" value="F:ATPase-coupled intramembrane lipid transporter activity"/>
    <property type="evidence" value="ECO:0007669"/>
    <property type="project" value="UniProtKB-EC"/>
</dbReference>
<proteinExistence type="inferred from homology"/>
<feature type="compositionally biased region" description="Basic and acidic residues" evidence="16">
    <location>
        <begin position="34"/>
        <end position="45"/>
    </location>
</feature>
<comment type="similarity">
    <text evidence="2 15">Belongs to the cation transport ATPase (P-type) (TC 3.A.3) family. Type IV subfamily.</text>
</comment>
<evidence type="ECO:0000256" key="10">
    <source>
        <dbReference type="ARBA" id="ARBA00023136"/>
    </source>
</evidence>
<feature type="binding site" evidence="13">
    <location>
        <position position="507"/>
    </location>
    <ligand>
        <name>ATP</name>
        <dbReference type="ChEBI" id="CHEBI:30616"/>
    </ligand>
</feature>
<dbReference type="InterPro" id="IPR023298">
    <property type="entry name" value="ATPase_P-typ_TM_dom_sf"/>
</dbReference>
<dbReference type="PRINTS" id="PR00119">
    <property type="entry name" value="CATATPASE"/>
</dbReference>
<dbReference type="PANTHER" id="PTHR24092:SF190">
    <property type="entry name" value="PHOSPHOLIPID-TRANSPORTING ATPASE"/>
    <property type="match status" value="1"/>
</dbReference>
<feature type="binding site" evidence="14">
    <location>
        <position position="411"/>
    </location>
    <ligand>
        <name>Mg(2+)</name>
        <dbReference type="ChEBI" id="CHEBI:18420"/>
    </ligand>
</feature>
<feature type="binding site" evidence="13">
    <location>
        <position position="613"/>
    </location>
    <ligand>
        <name>ATP</name>
        <dbReference type="ChEBI" id="CHEBI:30616"/>
    </ligand>
</feature>
<evidence type="ECO:0000259" key="17">
    <source>
        <dbReference type="Pfam" id="PF16209"/>
    </source>
</evidence>
<dbReference type="NCBIfam" id="TIGR01652">
    <property type="entry name" value="ATPase-Plipid"/>
    <property type="match status" value="1"/>
</dbReference>
<dbReference type="RefSeq" id="XP_019856404.1">
    <property type="nucleotide sequence ID" value="XM_020000845.1"/>
</dbReference>
<evidence type="ECO:0000256" key="7">
    <source>
        <dbReference type="ARBA" id="ARBA00022842"/>
    </source>
</evidence>
<reference evidence="20" key="1">
    <citation type="journal article" date="2010" name="Nature">
        <title>The Amphimedon queenslandica genome and the evolution of animal complexity.</title>
        <authorList>
            <person name="Srivastava M."/>
            <person name="Simakov O."/>
            <person name="Chapman J."/>
            <person name="Fahey B."/>
            <person name="Gauthier M.E."/>
            <person name="Mitros T."/>
            <person name="Richards G.S."/>
            <person name="Conaco C."/>
            <person name="Dacre M."/>
            <person name="Hellsten U."/>
            <person name="Larroux C."/>
            <person name="Putnam N.H."/>
            <person name="Stanke M."/>
            <person name="Adamska M."/>
            <person name="Darling A."/>
            <person name="Degnan S.M."/>
            <person name="Oakley T.H."/>
            <person name="Plachetzki D.C."/>
            <person name="Zhai Y."/>
            <person name="Adamski M."/>
            <person name="Calcino A."/>
            <person name="Cummins S.F."/>
            <person name="Goodstein D.M."/>
            <person name="Harris C."/>
            <person name="Jackson D.J."/>
            <person name="Leys S.P."/>
            <person name="Shu S."/>
            <person name="Woodcroft B.J."/>
            <person name="Vervoort M."/>
            <person name="Kosik K.S."/>
            <person name="Manning G."/>
            <person name="Degnan B.M."/>
            <person name="Rokhsar D.S."/>
        </authorList>
    </citation>
    <scope>NUCLEOTIDE SEQUENCE [LARGE SCALE GENOMIC DNA]</scope>
</reference>
<comment type="subcellular location">
    <subcellularLocation>
        <location evidence="1 15">Membrane</location>
        <topology evidence="1 15">Multi-pass membrane protein</topology>
    </subcellularLocation>
</comment>
<dbReference type="GO" id="GO:0005886">
    <property type="term" value="C:plasma membrane"/>
    <property type="evidence" value="ECO:0007669"/>
    <property type="project" value="TreeGrafter"/>
</dbReference>
<feature type="binding site" evidence="14">
    <location>
        <position position="413"/>
    </location>
    <ligand>
        <name>Mg(2+)</name>
        <dbReference type="ChEBI" id="CHEBI:18420"/>
    </ligand>
</feature>
<feature type="region of interest" description="Disordered" evidence="16">
    <location>
        <begin position="1177"/>
        <end position="1217"/>
    </location>
</feature>
<evidence type="ECO:0000256" key="6">
    <source>
        <dbReference type="ARBA" id="ARBA00022840"/>
    </source>
</evidence>
<feature type="transmembrane region" description="Helical" evidence="15">
    <location>
        <begin position="341"/>
        <end position="363"/>
    </location>
</feature>
<keyword evidence="20" id="KW-1185">Reference proteome</keyword>